<dbReference type="RefSeq" id="WP_377350056.1">
    <property type="nucleotide sequence ID" value="NZ_JBHLTP010000013.1"/>
</dbReference>
<accession>A0ABV6LRX2</accession>
<protein>
    <submittedName>
        <fullName evidence="8">BglG family transcription antiterminator</fullName>
    </submittedName>
</protein>
<dbReference type="InterPro" id="IPR013196">
    <property type="entry name" value="HTH_11"/>
</dbReference>
<dbReference type="Pfam" id="PF08279">
    <property type="entry name" value="HTH_11"/>
    <property type="match status" value="2"/>
</dbReference>
<dbReference type="Gene3D" id="3.40.930.10">
    <property type="entry name" value="Mannitol-specific EII, Chain A"/>
    <property type="match status" value="1"/>
</dbReference>
<dbReference type="Gene3D" id="1.10.1790.10">
    <property type="entry name" value="PRD domain"/>
    <property type="match status" value="2"/>
</dbReference>
<gene>
    <name evidence="8" type="ORF">ACFFGV_16365</name>
</gene>
<feature type="domain" description="PRD" evidence="7">
    <location>
        <begin position="201"/>
        <end position="306"/>
    </location>
</feature>
<evidence type="ECO:0000313" key="9">
    <source>
        <dbReference type="Proteomes" id="UP001589836"/>
    </source>
</evidence>
<reference evidence="8 9" key="1">
    <citation type="submission" date="2024-09" db="EMBL/GenBank/DDBJ databases">
        <authorList>
            <person name="Sun Q."/>
            <person name="Mori K."/>
        </authorList>
    </citation>
    <scope>NUCLEOTIDE SEQUENCE [LARGE SCALE GENOMIC DNA]</scope>
    <source>
        <strain evidence="8 9">NCAIM B.02529</strain>
    </source>
</reference>
<evidence type="ECO:0000256" key="2">
    <source>
        <dbReference type="ARBA" id="ARBA00022737"/>
    </source>
</evidence>
<dbReference type="PROSITE" id="PS51372">
    <property type="entry name" value="PRD_2"/>
    <property type="match status" value="2"/>
</dbReference>
<dbReference type="SUPFAM" id="SSF55804">
    <property type="entry name" value="Phoshotransferase/anion transport protein"/>
    <property type="match status" value="1"/>
</dbReference>
<keyword evidence="3" id="KW-0805">Transcription regulation</keyword>
<keyword evidence="2" id="KW-0677">Repeat</keyword>
<feature type="domain" description="PTS EIIB type-2" evidence="6">
    <location>
        <begin position="419"/>
        <end position="507"/>
    </location>
</feature>
<dbReference type="Gene3D" id="3.40.50.2300">
    <property type="match status" value="1"/>
</dbReference>
<keyword evidence="9" id="KW-1185">Reference proteome</keyword>
<feature type="domain" description="PRD" evidence="7">
    <location>
        <begin position="311"/>
        <end position="416"/>
    </location>
</feature>
<dbReference type="InterPro" id="IPR013011">
    <property type="entry name" value="PTS_EIIB_2"/>
</dbReference>
<feature type="domain" description="PTS EIIA type-2" evidence="5">
    <location>
        <begin position="543"/>
        <end position="690"/>
    </location>
</feature>
<dbReference type="InterPro" id="IPR036634">
    <property type="entry name" value="PRD_sf"/>
</dbReference>
<dbReference type="SUPFAM" id="SSF46785">
    <property type="entry name" value="Winged helix' DNA-binding domain"/>
    <property type="match status" value="1"/>
</dbReference>
<keyword evidence="4" id="KW-0804">Transcription</keyword>
<proteinExistence type="predicted"/>
<comment type="caution">
    <text evidence="8">The sequence shown here is derived from an EMBL/GenBank/DDBJ whole genome shotgun (WGS) entry which is preliminary data.</text>
</comment>
<evidence type="ECO:0000259" key="7">
    <source>
        <dbReference type="PROSITE" id="PS51372"/>
    </source>
</evidence>
<dbReference type="InterPro" id="IPR036390">
    <property type="entry name" value="WH_DNA-bd_sf"/>
</dbReference>
<name>A0ABV6LRX2_9BACI</name>
<dbReference type="PROSITE" id="PS51094">
    <property type="entry name" value="PTS_EIIA_TYPE_2"/>
    <property type="match status" value="1"/>
</dbReference>
<evidence type="ECO:0000256" key="3">
    <source>
        <dbReference type="ARBA" id="ARBA00023015"/>
    </source>
</evidence>
<dbReference type="Proteomes" id="UP001589836">
    <property type="component" value="Unassembled WGS sequence"/>
</dbReference>
<organism evidence="8 9">
    <name type="scientific">Pontibacillus salicampi</name>
    <dbReference type="NCBI Taxonomy" id="1449801"/>
    <lineage>
        <taxon>Bacteria</taxon>
        <taxon>Bacillati</taxon>
        <taxon>Bacillota</taxon>
        <taxon>Bacilli</taxon>
        <taxon>Bacillales</taxon>
        <taxon>Bacillaceae</taxon>
        <taxon>Pontibacillus</taxon>
    </lineage>
</organism>
<dbReference type="PROSITE" id="PS51099">
    <property type="entry name" value="PTS_EIIB_TYPE_2"/>
    <property type="match status" value="1"/>
</dbReference>
<dbReference type="PANTHER" id="PTHR30185:SF18">
    <property type="entry name" value="TRANSCRIPTIONAL REGULATOR MTLR"/>
    <property type="match status" value="1"/>
</dbReference>
<dbReference type="SUPFAM" id="SSF52794">
    <property type="entry name" value="PTS system IIB component-like"/>
    <property type="match status" value="1"/>
</dbReference>
<dbReference type="InterPro" id="IPR016152">
    <property type="entry name" value="PTrfase/Anion_transptr"/>
</dbReference>
<dbReference type="InterPro" id="IPR036388">
    <property type="entry name" value="WH-like_DNA-bd_sf"/>
</dbReference>
<dbReference type="SUPFAM" id="SSF63520">
    <property type="entry name" value="PTS-regulatory domain, PRD"/>
    <property type="match status" value="2"/>
</dbReference>
<dbReference type="CDD" id="cd05568">
    <property type="entry name" value="PTS_IIB_bgl_like"/>
    <property type="match status" value="1"/>
</dbReference>
<dbReference type="InterPro" id="IPR011608">
    <property type="entry name" value="PRD"/>
</dbReference>
<evidence type="ECO:0000256" key="1">
    <source>
        <dbReference type="ARBA" id="ARBA00022679"/>
    </source>
</evidence>
<dbReference type="Pfam" id="PF00874">
    <property type="entry name" value="PRD"/>
    <property type="match status" value="2"/>
</dbReference>
<keyword evidence="1" id="KW-0808">Transferase</keyword>
<evidence type="ECO:0000259" key="6">
    <source>
        <dbReference type="PROSITE" id="PS51099"/>
    </source>
</evidence>
<dbReference type="Gene3D" id="1.10.10.10">
    <property type="entry name" value="Winged helix-like DNA-binding domain superfamily/Winged helix DNA-binding domain"/>
    <property type="match status" value="2"/>
</dbReference>
<dbReference type="Pfam" id="PF00359">
    <property type="entry name" value="PTS_EIIA_2"/>
    <property type="match status" value="1"/>
</dbReference>
<evidence type="ECO:0000313" key="8">
    <source>
        <dbReference type="EMBL" id="MFC0525156.1"/>
    </source>
</evidence>
<dbReference type="InterPro" id="IPR002178">
    <property type="entry name" value="PTS_EIIA_type-2_dom"/>
</dbReference>
<dbReference type="InterPro" id="IPR050661">
    <property type="entry name" value="BglG_antiterminators"/>
</dbReference>
<dbReference type="EMBL" id="JBHLTP010000013">
    <property type="protein sequence ID" value="MFC0525156.1"/>
    <property type="molecule type" value="Genomic_DNA"/>
</dbReference>
<evidence type="ECO:0000256" key="4">
    <source>
        <dbReference type="ARBA" id="ARBA00023163"/>
    </source>
</evidence>
<dbReference type="InterPro" id="IPR036095">
    <property type="entry name" value="PTS_EIIB-like_sf"/>
</dbReference>
<dbReference type="PANTHER" id="PTHR30185">
    <property type="entry name" value="CRYPTIC BETA-GLUCOSIDE BGL OPERON ANTITERMINATOR"/>
    <property type="match status" value="1"/>
</dbReference>
<sequence length="699" mass="79340">MFVTGRERKMLELLFTKQADLTIKELAKELDVSTRTVHRDIKGIEDILSGFEITVEKSAEGNLYLEGSNASLKQLRLTLNQQQPLDYTPEERQVLIISKLLEARSPIKLIALGNELGVTVATISHDLDKIEASLSEFEISLIRKRGYGVEIEGSESSIRQAISYLIMQNMDEHDFFTLLRQNIQDSPQNLVNSISEQLLELVNKEKLMLIEQQVNHSIQALPYQLADSAYIGLVVHLALAIERIQKEETIQMEENQLSRLQMTKEYSFAEELIQNLSDIFHIAIPDEEIGYTSMHLMGAKARYTLDPLLEDANMSIAFKAKQLISRVSKRLDIDLNQFERLLNDLVLHLKPSVHRLQHNMKIENALANQMKEDFPELFQIVGEELTEVFPQFRFPKEETAFVVMHFASSLLNLEDIEGLRVLVVCSSGVGTAKILAAKLNKQFKEIDSVDHRSLFDLPHIDREDYDLIISTLTLDGDEDYVQVSPILREKDIHKLEHAIRRIQVTSLVRRAPKQEQERLLEEKDMESLKQSIQAGQRYAETASQLLEYVSVERVHASSMEEALSKAITGVKEYGIISNPDKVLGNLVEREAVGGLGVPGTSLALYHTRSEAVSAPAFTIHILETPLPIKDMGGEPMDVETVLLMIAPVSLHKEGLEILSFISSTIVEEEEFTRTLESRNEPKIIQTVSNRIYEFYKTKL</sequence>
<evidence type="ECO:0000259" key="5">
    <source>
        <dbReference type="PROSITE" id="PS51094"/>
    </source>
</evidence>